<dbReference type="Pfam" id="PF00501">
    <property type="entry name" value="AMP-binding"/>
    <property type="match status" value="1"/>
</dbReference>
<evidence type="ECO:0000313" key="7">
    <source>
        <dbReference type="Proteomes" id="UP001107558"/>
    </source>
</evidence>
<dbReference type="Proteomes" id="UP001107558">
    <property type="component" value="Chromosome 2"/>
</dbReference>
<feature type="domain" description="AMP-dependent synthetase/ligase" evidence="5">
    <location>
        <begin position="41"/>
        <end position="462"/>
    </location>
</feature>
<dbReference type="GO" id="GO:0016020">
    <property type="term" value="C:membrane"/>
    <property type="evidence" value="ECO:0007669"/>
    <property type="project" value="TreeGrafter"/>
</dbReference>
<keyword evidence="7" id="KW-1185">Reference proteome</keyword>
<protein>
    <recommendedName>
        <fullName evidence="4">long-chain-fatty-acid--CoA ligase</fullName>
        <ecNumber evidence="4">6.2.1.3</ecNumber>
    </recommendedName>
</protein>
<keyword evidence="2" id="KW-0276">Fatty acid metabolism</keyword>
<keyword evidence="1" id="KW-0436">Ligase</keyword>
<dbReference type="OrthoDB" id="3633556at2759"/>
<dbReference type="Gene3D" id="3.40.50.12780">
    <property type="entry name" value="N-terminal domain of ligase-like"/>
    <property type="match status" value="1"/>
</dbReference>
<dbReference type="EMBL" id="JADBJN010000002">
    <property type="protein sequence ID" value="KAG5675222.1"/>
    <property type="molecule type" value="Genomic_DNA"/>
</dbReference>
<dbReference type="PANTHER" id="PTHR43272:SF32">
    <property type="entry name" value="AMP-DEPENDENT SYNTHETASE_LIGASE DOMAIN-CONTAINING PROTEIN"/>
    <property type="match status" value="1"/>
</dbReference>
<evidence type="ECO:0000256" key="3">
    <source>
        <dbReference type="ARBA" id="ARBA00023098"/>
    </source>
</evidence>
<keyword evidence="3" id="KW-0443">Lipid metabolism</keyword>
<evidence type="ECO:0000259" key="5">
    <source>
        <dbReference type="Pfam" id="PF00501"/>
    </source>
</evidence>
<dbReference type="Pfam" id="PF23562">
    <property type="entry name" value="AMP-binding_C_3"/>
    <property type="match status" value="1"/>
</dbReference>
<dbReference type="SUPFAM" id="SSF56801">
    <property type="entry name" value="Acetyl-CoA synthetase-like"/>
    <property type="match status" value="1"/>
</dbReference>
<comment type="caution">
    <text evidence="6">The sequence shown here is derived from an EMBL/GenBank/DDBJ whole genome shotgun (WGS) entry which is preliminary data.</text>
</comment>
<reference evidence="6" key="1">
    <citation type="submission" date="2021-03" db="EMBL/GenBank/DDBJ databases">
        <title>Chromosome level genome of the anhydrobiotic midge Polypedilum vanderplanki.</title>
        <authorList>
            <person name="Yoshida Y."/>
            <person name="Kikawada T."/>
            <person name="Gusev O."/>
        </authorList>
    </citation>
    <scope>NUCLEOTIDE SEQUENCE</scope>
    <source>
        <strain evidence="6">NIAS01</strain>
        <tissue evidence="6">Whole body or cell culture</tissue>
    </source>
</reference>
<accession>A0A9J6C165</accession>
<evidence type="ECO:0000256" key="1">
    <source>
        <dbReference type="ARBA" id="ARBA00022598"/>
    </source>
</evidence>
<proteinExistence type="predicted"/>
<dbReference type="PROSITE" id="PS00455">
    <property type="entry name" value="AMP_BINDING"/>
    <property type="match status" value="1"/>
</dbReference>
<gene>
    <name evidence="6" type="ORF">PVAND_005146</name>
</gene>
<organism evidence="6 7">
    <name type="scientific">Polypedilum vanderplanki</name>
    <name type="common">Sleeping chironomid midge</name>
    <dbReference type="NCBI Taxonomy" id="319348"/>
    <lineage>
        <taxon>Eukaryota</taxon>
        <taxon>Metazoa</taxon>
        <taxon>Ecdysozoa</taxon>
        <taxon>Arthropoda</taxon>
        <taxon>Hexapoda</taxon>
        <taxon>Insecta</taxon>
        <taxon>Pterygota</taxon>
        <taxon>Neoptera</taxon>
        <taxon>Endopterygota</taxon>
        <taxon>Diptera</taxon>
        <taxon>Nematocera</taxon>
        <taxon>Chironomoidea</taxon>
        <taxon>Chironomidae</taxon>
        <taxon>Chironominae</taxon>
        <taxon>Polypedilum</taxon>
        <taxon>Polypedilum</taxon>
    </lineage>
</organism>
<dbReference type="GO" id="GO:0004467">
    <property type="term" value="F:long-chain fatty acid-CoA ligase activity"/>
    <property type="evidence" value="ECO:0007669"/>
    <property type="project" value="UniProtKB-EC"/>
</dbReference>
<dbReference type="InterPro" id="IPR000873">
    <property type="entry name" value="AMP-dep_synth/lig_dom"/>
</dbReference>
<dbReference type="GO" id="GO:0005783">
    <property type="term" value="C:endoplasmic reticulum"/>
    <property type="evidence" value="ECO:0007669"/>
    <property type="project" value="TreeGrafter"/>
</dbReference>
<dbReference type="AlphaFoldDB" id="A0A9J6C165"/>
<dbReference type="PANTHER" id="PTHR43272">
    <property type="entry name" value="LONG-CHAIN-FATTY-ACID--COA LIGASE"/>
    <property type="match status" value="1"/>
</dbReference>
<dbReference type="EC" id="6.2.1.3" evidence="4"/>
<evidence type="ECO:0000313" key="6">
    <source>
        <dbReference type="EMBL" id="KAG5675222.1"/>
    </source>
</evidence>
<dbReference type="InterPro" id="IPR042099">
    <property type="entry name" value="ANL_N_sf"/>
</dbReference>
<dbReference type="InterPro" id="IPR020845">
    <property type="entry name" value="AMP-binding_CS"/>
</dbReference>
<name>A0A9J6C165_POLVA</name>
<sequence>MAGTEDFRIIDPTKRLKLRINPDNKIASIDPISVPQLLSKIAESFPNHPALKQRNAITKDWETVTYSDYKQRVEKMAKVFIKLGLERYGTVAVLAFNSIEWFVSELAAIQAGGIATGIYTTNSVHSTHHVLETSRANIVIVDEAKQMEKIREIKDKLPNLKAIVQTLPPYAQYIKKEDGFWRWNEIEELNTADVDEEYQQRLKSITPDECCCLVYTSGTTGNPKGAMLCHDNFTWITNSVTEYLPNLEMGKEILVSYLPLSHVAAQTLDIYVTLALAATVYFADRDALKGTLLKTLTEARPTVFLGVPRVYEKIQEKMMQAGSQSGALKRTLGSWAKSVTLQYHLDCMAGNYYTGFQYKLATKLLLSKVKHALGFDRIKFMITGAAPMSVETKKYFLSLDMPIIEAYGMSESSGAHSVAKVHDPSFESIGKTLPGIETKIDNPNEEGHGEICKRGRNVFMGYIGELDKTLEALDDDGWLHTGDIGYVDENGYLFITGRIKELVITAGGENIPPVHIENLVKAECSAISNAFLVGDNRKFLTILISLKTEVDKEGAPLDELAPESLKLMKSLNLNYTKLSEVLNAGPDVKVSQAIQDAIVRANKSSISNAQKVQKFAFLPHDFSIPTGELGPTLKIKRSYISEKYKEIINKLYH</sequence>
<evidence type="ECO:0000256" key="2">
    <source>
        <dbReference type="ARBA" id="ARBA00022832"/>
    </source>
</evidence>
<evidence type="ECO:0000256" key="4">
    <source>
        <dbReference type="ARBA" id="ARBA00026121"/>
    </source>
</evidence>